<dbReference type="AlphaFoldDB" id="A0A2N8ZL80"/>
<comment type="similarity">
    <text evidence="2">Belongs to the ribose 5-phosphate isomerase family.</text>
</comment>
<dbReference type="UniPathway" id="UPA00115">
    <property type="reaction ID" value="UER00412"/>
</dbReference>
<dbReference type="EMBL" id="LT960612">
    <property type="protein sequence ID" value="SON52664.1"/>
    <property type="molecule type" value="Genomic_DNA"/>
</dbReference>
<dbReference type="NCBIfam" id="TIGR00021">
    <property type="entry name" value="rpiA"/>
    <property type="match status" value="1"/>
</dbReference>
<dbReference type="PANTHER" id="PTHR11934">
    <property type="entry name" value="RIBOSE-5-PHOSPHATE ISOMERASE"/>
    <property type="match status" value="1"/>
</dbReference>
<evidence type="ECO:0000313" key="4">
    <source>
        <dbReference type="Proteomes" id="UP000235828"/>
    </source>
</evidence>
<keyword evidence="4" id="KW-1185">Reference proteome</keyword>
<feature type="binding site" evidence="2">
    <location>
        <begin position="50"/>
        <end position="53"/>
    </location>
    <ligand>
        <name>substrate</name>
    </ligand>
</feature>
<evidence type="ECO:0000256" key="2">
    <source>
        <dbReference type="HAMAP-Rule" id="MF_00170"/>
    </source>
</evidence>
<organism evidence="3 4">
    <name type="scientific">Vibrio tapetis subsp. tapetis</name>
    <dbReference type="NCBI Taxonomy" id="1671868"/>
    <lineage>
        <taxon>Bacteria</taxon>
        <taxon>Pseudomonadati</taxon>
        <taxon>Pseudomonadota</taxon>
        <taxon>Gammaproteobacteria</taxon>
        <taxon>Vibrionales</taxon>
        <taxon>Vibrionaceae</taxon>
        <taxon>Vibrio</taxon>
    </lineage>
</organism>
<dbReference type="InterPro" id="IPR020672">
    <property type="entry name" value="Ribose5P_isomerase_typA_subgr"/>
</dbReference>
<dbReference type="SUPFAM" id="SSF100950">
    <property type="entry name" value="NagB/RpiA/CoA transferase-like"/>
    <property type="match status" value="1"/>
</dbReference>
<dbReference type="KEGG" id="vta:B1053"/>
<feature type="binding site" evidence="2">
    <location>
        <position position="143"/>
    </location>
    <ligand>
        <name>substrate</name>
    </ligand>
</feature>
<dbReference type="GO" id="GO:0006014">
    <property type="term" value="P:D-ribose metabolic process"/>
    <property type="evidence" value="ECO:0007669"/>
    <property type="project" value="TreeGrafter"/>
</dbReference>
<feature type="binding site" evidence="2">
    <location>
        <begin position="116"/>
        <end position="119"/>
    </location>
    <ligand>
        <name>substrate</name>
    </ligand>
</feature>
<sequence>MTLTAHYFSNEDVGDNYLTTDDCLRTKAAKVALTHVLANLKSDSIIGIGTGATVEVFVELLASSGAKFSACVSSSNRSTKAIEKHNLPLIEMKECSQVDFYIDGIDEGLKNGTTIKGGGAALAREKVLATLAKTFITIADSGRKVQGLGQFPLPIEVLPSAQLAATLAFSQMGGAVTLRAGCVTDNGNIILDVTGFDMTEPEQLEVELNSIPGVVENGIFANRKADLMLFSEQRGVNLFSRNENLITNLSIALSEQSQ</sequence>
<dbReference type="OrthoDB" id="5870696at2"/>
<dbReference type="SUPFAM" id="SSF75445">
    <property type="entry name" value="D-ribose-5-phosphate isomerase (RpiA), lid domain"/>
    <property type="match status" value="1"/>
</dbReference>
<dbReference type="InterPro" id="IPR037171">
    <property type="entry name" value="NagB/RpiA_transferase-like"/>
</dbReference>
<evidence type="ECO:0000256" key="1">
    <source>
        <dbReference type="ARBA" id="ARBA00023235"/>
    </source>
</evidence>
<dbReference type="InterPro" id="IPR004788">
    <property type="entry name" value="Ribose5P_isomerase_type_A"/>
</dbReference>
<comment type="subunit">
    <text evidence="2">Homodimer.</text>
</comment>
<feature type="active site" description="Proton acceptor" evidence="2">
    <location>
        <position position="125"/>
    </location>
</feature>
<dbReference type="GO" id="GO:0004751">
    <property type="term" value="F:ribose-5-phosphate isomerase activity"/>
    <property type="evidence" value="ECO:0007669"/>
    <property type="project" value="UniProtKB-UniRule"/>
</dbReference>
<dbReference type="PANTHER" id="PTHR11934:SF0">
    <property type="entry name" value="RIBOSE-5-PHOSPHATE ISOMERASE"/>
    <property type="match status" value="1"/>
</dbReference>
<comment type="pathway">
    <text evidence="2">Carbohydrate degradation; pentose phosphate pathway; D-ribose 5-phosphate from D-ribulose 5-phosphate (non-oxidative stage): step 1/1.</text>
</comment>
<dbReference type="Gene3D" id="3.40.50.1360">
    <property type="match status" value="1"/>
</dbReference>
<name>A0A2N8ZL80_9VIBR</name>
<dbReference type="Proteomes" id="UP000235828">
    <property type="component" value="Chromosome B"/>
</dbReference>
<dbReference type="NCBIfam" id="NF001924">
    <property type="entry name" value="PRK00702.1"/>
    <property type="match status" value="1"/>
</dbReference>
<comment type="function">
    <text evidence="2">Catalyzes the reversible conversion of ribose-5-phosphate to ribulose 5-phosphate.</text>
</comment>
<dbReference type="GO" id="GO:0005829">
    <property type="term" value="C:cytosol"/>
    <property type="evidence" value="ECO:0007669"/>
    <property type="project" value="TreeGrafter"/>
</dbReference>
<reference evidence="3 4" key="1">
    <citation type="submission" date="2017-10" db="EMBL/GenBank/DDBJ databases">
        <authorList>
            <person name="Banno H."/>
            <person name="Chua N.-H."/>
        </authorList>
    </citation>
    <scope>NUCLEOTIDE SEQUENCE [LARGE SCALE GENOMIC DNA]</scope>
    <source>
        <strain evidence="3">Vibrio tapetis CECT4600</strain>
    </source>
</reference>
<feature type="binding site" evidence="2">
    <location>
        <begin position="103"/>
        <end position="106"/>
    </location>
    <ligand>
        <name>substrate</name>
    </ligand>
</feature>
<evidence type="ECO:0000313" key="3">
    <source>
        <dbReference type="EMBL" id="SON52664.1"/>
    </source>
</evidence>
<dbReference type="EC" id="5.3.1.6" evidence="2"/>
<gene>
    <name evidence="2 3" type="primary">rpiA</name>
    <name evidence="3" type="ORF">VTAP4600_B1053</name>
</gene>
<dbReference type="Gene3D" id="3.30.70.260">
    <property type="match status" value="1"/>
</dbReference>
<protein>
    <recommendedName>
        <fullName evidence="2">Ribose-5-phosphate isomerase A</fullName>
        <ecNumber evidence="2">5.3.1.6</ecNumber>
    </recommendedName>
    <alternativeName>
        <fullName evidence="2">Phosphoriboisomerase A</fullName>
        <shortName evidence="2">PRI</shortName>
    </alternativeName>
</protein>
<proteinExistence type="inferred from homology"/>
<dbReference type="RefSeq" id="WP_102524861.1">
    <property type="nucleotide sequence ID" value="NZ_LT960612.1"/>
</dbReference>
<dbReference type="GO" id="GO:0009052">
    <property type="term" value="P:pentose-phosphate shunt, non-oxidative branch"/>
    <property type="evidence" value="ECO:0007669"/>
    <property type="project" value="UniProtKB-UniRule"/>
</dbReference>
<keyword evidence="1 2" id="KW-0413">Isomerase</keyword>
<dbReference type="HAMAP" id="MF_00170">
    <property type="entry name" value="Rib_5P_isom_A"/>
    <property type="match status" value="1"/>
</dbReference>
<comment type="catalytic activity">
    <reaction evidence="2">
        <text>aldehydo-D-ribose 5-phosphate = D-ribulose 5-phosphate</text>
        <dbReference type="Rhea" id="RHEA:14657"/>
        <dbReference type="ChEBI" id="CHEBI:58121"/>
        <dbReference type="ChEBI" id="CHEBI:58273"/>
        <dbReference type="EC" id="5.3.1.6"/>
    </reaction>
</comment>
<dbReference type="Pfam" id="PF06026">
    <property type="entry name" value="Rib_5-P_isom_A"/>
    <property type="match status" value="1"/>
</dbReference>
<dbReference type="CDD" id="cd01398">
    <property type="entry name" value="RPI_A"/>
    <property type="match status" value="1"/>
</dbReference>
<accession>A0A2N8ZL80</accession>